<dbReference type="InterPro" id="IPR011990">
    <property type="entry name" value="TPR-like_helical_dom_sf"/>
</dbReference>
<feature type="signal peptide" evidence="2">
    <location>
        <begin position="1"/>
        <end position="27"/>
    </location>
</feature>
<evidence type="ECO:0000313" key="3">
    <source>
        <dbReference type="EMBL" id="MFD2262362.1"/>
    </source>
</evidence>
<keyword evidence="2" id="KW-0732">Signal</keyword>
<dbReference type="Proteomes" id="UP001597295">
    <property type="component" value="Unassembled WGS sequence"/>
</dbReference>
<accession>A0ABW5DMY6</accession>
<reference evidence="4" key="1">
    <citation type="journal article" date="2019" name="Int. J. Syst. Evol. Microbiol.">
        <title>The Global Catalogue of Microorganisms (GCM) 10K type strain sequencing project: providing services to taxonomists for standard genome sequencing and annotation.</title>
        <authorList>
            <consortium name="The Broad Institute Genomics Platform"/>
            <consortium name="The Broad Institute Genome Sequencing Center for Infectious Disease"/>
            <person name="Wu L."/>
            <person name="Ma J."/>
        </authorList>
    </citation>
    <scope>NUCLEOTIDE SEQUENCE [LARGE SCALE GENOMIC DNA]</scope>
    <source>
        <strain evidence="4">CGMCC 1.19062</strain>
    </source>
</reference>
<dbReference type="Gene3D" id="1.25.40.10">
    <property type="entry name" value="Tetratricopeptide repeat domain"/>
    <property type="match status" value="1"/>
</dbReference>
<sequence length="1102" mass="118045">MSSPRRTALLGVSSAALALFLALPVLADGVRGGAHKGYARLVVDLDARPNFTARIEGDRLVISLPETFEGNVGAVVRTLDEYLADGRLSDDKRTISYALRKGVKLKSFANAKSAVIDLVDDASVTYSAAAAPSDAKPSAQPVPQPAAAAAQAPVSAPQVTAQNAAAPARPAKLRIGDNSTFTRFVFEFDGETDVNTKAEGGIVQLAFNRAATFDLADIRKRLPKAIPAFDSKAGGGVTNVALSLPPNGNIRTFKLDASRIVVDVTGAPDGPAGTAQVTAAVPGAGPATPTTAATASDPALPRAALPPLPKVAVPVPTTTGTVLVAPAKQEPVAIAVEMSQPQGQRAQIARIAFPAPTAGAVFVRGDKMYMVFDRAATFNLTALQQRTAKGATQVASDHGSVLVVPVQPNALPQTFRDGNDWVINFNNRQNRRPDAPLQIATNAATGGEVVIGAAGASYPVRFKDIDSGDTLIAVPLPQSGRAIDGGRDFAQFALLSTINGIALQAKADSVDVRVTSTQVSVGGSLMLSRLGAAGQRRIYDFGRWNSPDVDFIETRQMLERAAAEAQGENQTAARYLLAQFFLARAHEPDAIAVLDLMMLNPQLAEDPALRALRGAARVMREDGTRALTDLSDAALNGESEALLWRAAASAQIGNWTAADQLFRQAGGIPAVYPAHIRGKLVLLAAESALKSGDLNRARGFIDMMTSNDIPQELRNEGDLIRARAYLEAGDKRSAMPILEAIVNRADRRIKLHTEPVLIDLQLADGSITKKDAIDRLERVRYGWPGGDLEFRALEKLGQLYLDEADPTNALRAWRDATTYFPNKPEAEPLRNKLSDAFASLYDGDLANRVAPLTALALFDDNRDLTPPGPRGDQMIQKLADRLVQVDLLDRAADILEHQMNNRLKGVEKARVGARLAVVRLLDRQPAQAAAALNQSEEPNLPAELLSERRTLRAQAWLDQNDVDRGLSVLEGDTSRRAELMRAQLYGRGQKWSQAAEVLSRLTGEPTDKSMDAGREGVLLNLAIATSLSGDSEKLRQLRDRFGPLMADRPNNEAFQLLTSGNNGATGMDMMGLTLRFAELSEFQQAMGNYREKLRAGQLSQIN</sequence>
<gene>
    <name evidence="3" type="ORF">ACFSM5_05635</name>
</gene>
<feature type="region of interest" description="Disordered" evidence="1">
    <location>
        <begin position="133"/>
        <end position="154"/>
    </location>
</feature>
<keyword evidence="4" id="KW-1185">Reference proteome</keyword>
<name>A0ABW5DMY6_9PROT</name>
<feature type="chain" id="PRO_5045143851" description="Tetratricopeptide repeat protein" evidence="2">
    <location>
        <begin position="28"/>
        <end position="1102"/>
    </location>
</feature>
<evidence type="ECO:0008006" key="5">
    <source>
        <dbReference type="Google" id="ProtNLM"/>
    </source>
</evidence>
<protein>
    <recommendedName>
        <fullName evidence="5">Tetratricopeptide repeat protein</fullName>
    </recommendedName>
</protein>
<organism evidence="3 4">
    <name type="scientific">Lacibacterium aquatile</name>
    <dbReference type="NCBI Taxonomy" id="1168082"/>
    <lineage>
        <taxon>Bacteria</taxon>
        <taxon>Pseudomonadati</taxon>
        <taxon>Pseudomonadota</taxon>
        <taxon>Alphaproteobacteria</taxon>
        <taxon>Rhodospirillales</taxon>
        <taxon>Rhodospirillaceae</taxon>
    </lineage>
</organism>
<evidence type="ECO:0000313" key="4">
    <source>
        <dbReference type="Proteomes" id="UP001597295"/>
    </source>
</evidence>
<evidence type="ECO:0000256" key="1">
    <source>
        <dbReference type="SAM" id="MobiDB-lite"/>
    </source>
</evidence>
<dbReference type="EMBL" id="JBHUIP010000004">
    <property type="protein sequence ID" value="MFD2262362.1"/>
    <property type="molecule type" value="Genomic_DNA"/>
</dbReference>
<dbReference type="RefSeq" id="WP_379875310.1">
    <property type="nucleotide sequence ID" value="NZ_JBHUIP010000004.1"/>
</dbReference>
<evidence type="ECO:0000256" key="2">
    <source>
        <dbReference type="SAM" id="SignalP"/>
    </source>
</evidence>
<comment type="caution">
    <text evidence="3">The sequence shown here is derived from an EMBL/GenBank/DDBJ whole genome shotgun (WGS) entry which is preliminary data.</text>
</comment>
<proteinExistence type="predicted"/>